<evidence type="ECO:0000313" key="5">
    <source>
        <dbReference type="Proteomes" id="UP000076532"/>
    </source>
</evidence>
<gene>
    <name evidence="4" type="ORF">FIBSPDRAFT_883736</name>
</gene>
<proteinExistence type="predicted"/>
<accession>A0A166TVX5</accession>
<dbReference type="Proteomes" id="UP000076532">
    <property type="component" value="Unassembled WGS sequence"/>
</dbReference>
<feature type="domain" description="SNF2 N-terminal" evidence="3">
    <location>
        <begin position="37"/>
        <end position="141"/>
    </location>
</feature>
<sequence length="236" mass="26857">MNANLREEHGGPCCSEHCCPGFVSFPTTQGRATGHVHHILKILTDEMYRERRLHSLTDSACFRVKGQLLIASTPPQNSLKELFKIICLEIFIDYANLDSFLRQDDDNKMSRKIVEALRTILRLLLSRGVKAEVEKSLLPTKFRFSIFPDALADKLSHGNTMQVALPGPGEGHRDCEWFGRRNAHADDQLHNYESAEPRPFLRQLSLLRAMFDSKPNLYFAKLQPAQTVPYCVTNMS</sequence>
<dbReference type="InterPro" id="IPR038718">
    <property type="entry name" value="SNF2-like_sf"/>
</dbReference>
<keyword evidence="1" id="KW-0547">Nucleotide-binding</keyword>
<dbReference type="EMBL" id="KV417491">
    <property type="protein sequence ID" value="KZP31041.1"/>
    <property type="molecule type" value="Genomic_DNA"/>
</dbReference>
<name>A0A166TVX5_9AGAM</name>
<dbReference type="AlphaFoldDB" id="A0A166TVX5"/>
<dbReference type="Gene3D" id="3.40.50.10810">
    <property type="entry name" value="Tandem AAA-ATPase domain"/>
    <property type="match status" value="1"/>
</dbReference>
<reference evidence="4 5" key="1">
    <citation type="journal article" date="2016" name="Mol. Biol. Evol.">
        <title>Comparative Genomics of Early-Diverging Mushroom-Forming Fungi Provides Insights into the Origins of Lignocellulose Decay Capabilities.</title>
        <authorList>
            <person name="Nagy L.G."/>
            <person name="Riley R."/>
            <person name="Tritt A."/>
            <person name="Adam C."/>
            <person name="Daum C."/>
            <person name="Floudas D."/>
            <person name="Sun H."/>
            <person name="Yadav J.S."/>
            <person name="Pangilinan J."/>
            <person name="Larsson K.H."/>
            <person name="Matsuura K."/>
            <person name="Barry K."/>
            <person name="Labutti K."/>
            <person name="Kuo R."/>
            <person name="Ohm R.A."/>
            <person name="Bhattacharya S.S."/>
            <person name="Shirouzu T."/>
            <person name="Yoshinaga Y."/>
            <person name="Martin F.M."/>
            <person name="Grigoriev I.V."/>
            <person name="Hibbett D.S."/>
        </authorList>
    </citation>
    <scope>NUCLEOTIDE SEQUENCE [LARGE SCALE GENOMIC DNA]</scope>
    <source>
        <strain evidence="4 5">CBS 109695</strain>
    </source>
</reference>
<evidence type="ECO:0000256" key="2">
    <source>
        <dbReference type="ARBA" id="ARBA00022840"/>
    </source>
</evidence>
<dbReference type="STRING" id="436010.A0A166TVX5"/>
<protein>
    <recommendedName>
        <fullName evidence="3">SNF2 N-terminal domain-containing protein</fullName>
    </recommendedName>
</protein>
<dbReference type="Pfam" id="PF00176">
    <property type="entry name" value="SNF2-rel_dom"/>
    <property type="match status" value="1"/>
</dbReference>
<evidence type="ECO:0000256" key="1">
    <source>
        <dbReference type="ARBA" id="ARBA00022741"/>
    </source>
</evidence>
<evidence type="ECO:0000313" key="4">
    <source>
        <dbReference type="EMBL" id="KZP31041.1"/>
    </source>
</evidence>
<keyword evidence="5" id="KW-1185">Reference proteome</keyword>
<keyword evidence="2" id="KW-0067">ATP-binding</keyword>
<dbReference type="GO" id="GO:0005524">
    <property type="term" value="F:ATP binding"/>
    <property type="evidence" value="ECO:0007669"/>
    <property type="project" value="InterPro"/>
</dbReference>
<evidence type="ECO:0000259" key="3">
    <source>
        <dbReference type="Pfam" id="PF00176"/>
    </source>
</evidence>
<organism evidence="4 5">
    <name type="scientific">Athelia psychrophila</name>
    <dbReference type="NCBI Taxonomy" id="1759441"/>
    <lineage>
        <taxon>Eukaryota</taxon>
        <taxon>Fungi</taxon>
        <taxon>Dikarya</taxon>
        <taxon>Basidiomycota</taxon>
        <taxon>Agaricomycotina</taxon>
        <taxon>Agaricomycetes</taxon>
        <taxon>Agaricomycetidae</taxon>
        <taxon>Atheliales</taxon>
        <taxon>Atheliaceae</taxon>
        <taxon>Athelia</taxon>
    </lineage>
</organism>
<dbReference type="InterPro" id="IPR000330">
    <property type="entry name" value="SNF2_N"/>
</dbReference>